<dbReference type="Proteomes" id="UP000001593">
    <property type="component" value="Unassembled WGS sequence"/>
</dbReference>
<evidence type="ECO:0000256" key="4">
    <source>
        <dbReference type="ARBA" id="ARBA00022989"/>
    </source>
</evidence>
<evidence type="ECO:0000256" key="2">
    <source>
        <dbReference type="ARBA" id="ARBA00022475"/>
    </source>
</evidence>
<dbReference type="Pfam" id="PF00001">
    <property type="entry name" value="7tm_1"/>
    <property type="match status" value="1"/>
</dbReference>
<evidence type="ECO:0000256" key="6">
    <source>
        <dbReference type="SAM" id="Phobius"/>
    </source>
</evidence>
<dbReference type="AlphaFoldDB" id="A7SG21"/>
<evidence type="ECO:0000313" key="8">
    <source>
        <dbReference type="EMBL" id="EDO37362.1"/>
    </source>
</evidence>
<feature type="transmembrane region" description="Helical" evidence="6">
    <location>
        <begin position="145"/>
        <end position="167"/>
    </location>
</feature>
<gene>
    <name evidence="8" type="ORF">NEMVEDRAFT_v1g211719</name>
</gene>
<comment type="subcellular location">
    <subcellularLocation>
        <location evidence="1">Cell membrane</location>
        <topology evidence="1">Multi-pass membrane protein</topology>
    </subcellularLocation>
</comment>
<dbReference type="PROSITE" id="PS50262">
    <property type="entry name" value="G_PROTEIN_RECEP_F1_2"/>
    <property type="match status" value="1"/>
</dbReference>
<feature type="transmembrane region" description="Helical" evidence="6">
    <location>
        <begin position="173"/>
        <end position="195"/>
    </location>
</feature>
<feature type="domain" description="G-protein coupled receptors family 1 profile" evidence="7">
    <location>
        <begin position="41"/>
        <end position="276"/>
    </location>
</feature>
<sequence length="321" mass="36327">MARTKCYLKSYSTAFLDKYLLASHAIVSPINSLAFLVSTILNSLILITVMRRSRLRTPSTLLMMVIVVKDLLIVSILQPVTVYRSSLFILYNNFCYKFAVDDIRPFLIFLYRCVSLTAWVFISGDRWLAIRRPNSYRRLLTKKRVFTCALVIWVFSIVLSYLASWIMNTTERYLLVFAQFGLTCIIIAVLQICVYRSIKAHGNNISNMSSTQVTQEAIEHRVAATVAYSLVALAICYIPIIVVSILRSLGNNYFLLTAIWMEMLLLCNAAVNPVILLKTNLSLRREAKNLFICCWHQNATVPQPLSNAGGTSAFNITIGHA</sequence>
<keyword evidence="2" id="KW-1003">Cell membrane</keyword>
<dbReference type="Gene3D" id="1.20.1070.10">
    <property type="entry name" value="Rhodopsin 7-helix transmembrane proteins"/>
    <property type="match status" value="1"/>
</dbReference>
<dbReference type="PhylomeDB" id="A7SG21"/>
<dbReference type="GO" id="GO:0005886">
    <property type="term" value="C:plasma membrane"/>
    <property type="evidence" value="ECO:0007669"/>
    <property type="project" value="UniProtKB-SubCell"/>
</dbReference>
<organism evidence="8 9">
    <name type="scientific">Nematostella vectensis</name>
    <name type="common">Starlet sea anemone</name>
    <dbReference type="NCBI Taxonomy" id="45351"/>
    <lineage>
        <taxon>Eukaryota</taxon>
        <taxon>Metazoa</taxon>
        <taxon>Cnidaria</taxon>
        <taxon>Anthozoa</taxon>
        <taxon>Hexacorallia</taxon>
        <taxon>Actiniaria</taxon>
        <taxon>Edwardsiidae</taxon>
        <taxon>Nematostella</taxon>
    </lineage>
</organism>
<keyword evidence="9" id="KW-1185">Reference proteome</keyword>
<proteinExistence type="predicted"/>
<dbReference type="eggNOG" id="KOG3656">
    <property type="taxonomic scope" value="Eukaryota"/>
</dbReference>
<dbReference type="OMA" id="ISADRWI"/>
<keyword evidence="5 6" id="KW-0472">Membrane</keyword>
<name>A7SG21_NEMVE</name>
<feature type="transmembrane region" description="Helical" evidence="6">
    <location>
        <begin position="103"/>
        <end position="124"/>
    </location>
</feature>
<evidence type="ECO:0000256" key="5">
    <source>
        <dbReference type="ARBA" id="ARBA00023136"/>
    </source>
</evidence>
<accession>A7SG21</accession>
<evidence type="ECO:0000259" key="7">
    <source>
        <dbReference type="PROSITE" id="PS50262"/>
    </source>
</evidence>
<evidence type="ECO:0000256" key="1">
    <source>
        <dbReference type="ARBA" id="ARBA00004651"/>
    </source>
</evidence>
<dbReference type="GO" id="GO:0004930">
    <property type="term" value="F:G protein-coupled receptor activity"/>
    <property type="evidence" value="ECO:0007669"/>
    <property type="project" value="InterPro"/>
</dbReference>
<feature type="transmembrane region" description="Helical" evidence="6">
    <location>
        <begin position="226"/>
        <end position="247"/>
    </location>
</feature>
<dbReference type="HOGENOM" id="CLU_866846_0_0_1"/>
<keyword evidence="4 6" id="KW-1133">Transmembrane helix</keyword>
<feature type="transmembrane region" description="Helical" evidence="6">
    <location>
        <begin position="61"/>
        <end position="83"/>
    </location>
</feature>
<dbReference type="InterPro" id="IPR017452">
    <property type="entry name" value="GPCR_Rhodpsn_7TM"/>
</dbReference>
<dbReference type="SUPFAM" id="SSF81321">
    <property type="entry name" value="Family A G protein-coupled receptor-like"/>
    <property type="match status" value="1"/>
</dbReference>
<dbReference type="PANTHER" id="PTHR22750">
    <property type="entry name" value="G-PROTEIN COUPLED RECEPTOR"/>
    <property type="match status" value="1"/>
</dbReference>
<dbReference type="PRINTS" id="PR00237">
    <property type="entry name" value="GPCRRHODOPSN"/>
</dbReference>
<feature type="transmembrane region" description="Helical" evidence="6">
    <location>
        <begin position="26"/>
        <end position="49"/>
    </location>
</feature>
<feature type="transmembrane region" description="Helical" evidence="6">
    <location>
        <begin position="253"/>
        <end position="277"/>
    </location>
</feature>
<reference evidence="8 9" key="1">
    <citation type="journal article" date="2007" name="Science">
        <title>Sea anemone genome reveals ancestral eumetazoan gene repertoire and genomic organization.</title>
        <authorList>
            <person name="Putnam N.H."/>
            <person name="Srivastava M."/>
            <person name="Hellsten U."/>
            <person name="Dirks B."/>
            <person name="Chapman J."/>
            <person name="Salamov A."/>
            <person name="Terry A."/>
            <person name="Shapiro H."/>
            <person name="Lindquist E."/>
            <person name="Kapitonov V.V."/>
            <person name="Jurka J."/>
            <person name="Genikhovich G."/>
            <person name="Grigoriev I.V."/>
            <person name="Lucas S.M."/>
            <person name="Steele R.E."/>
            <person name="Finnerty J.R."/>
            <person name="Technau U."/>
            <person name="Martindale M.Q."/>
            <person name="Rokhsar D.S."/>
        </authorList>
    </citation>
    <scope>NUCLEOTIDE SEQUENCE [LARGE SCALE GENOMIC DNA]</scope>
    <source>
        <strain evidence="9">CH2 X CH6</strain>
    </source>
</reference>
<keyword evidence="3 6" id="KW-0812">Transmembrane</keyword>
<dbReference type="EMBL" id="DS469648">
    <property type="protein sequence ID" value="EDO37362.1"/>
    <property type="molecule type" value="Genomic_DNA"/>
</dbReference>
<dbReference type="CDD" id="cd00637">
    <property type="entry name" value="7tm_classA_rhodopsin-like"/>
    <property type="match status" value="1"/>
</dbReference>
<evidence type="ECO:0000256" key="3">
    <source>
        <dbReference type="ARBA" id="ARBA00022692"/>
    </source>
</evidence>
<dbReference type="InterPro" id="IPR000276">
    <property type="entry name" value="GPCR_Rhodpsn"/>
</dbReference>
<protein>
    <recommendedName>
        <fullName evidence="7">G-protein coupled receptors family 1 profile domain-containing protein</fullName>
    </recommendedName>
</protein>
<evidence type="ECO:0000313" key="9">
    <source>
        <dbReference type="Proteomes" id="UP000001593"/>
    </source>
</evidence>
<dbReference type="InParanoid" id="A7SG21"/>